<dbReference type="PANTHER" id="PTHR36933">
    <property type="entry name" value="SLL0788 PROTEIN"/>
    <property type="match status" value="1"/>
</dbReference>
<organism evidence="2 3">
    <name type="scientific">Candidatus Thermofonsia Clade 1 bacterium</name>
    <dbReference type="NCBI Taxonomy" id="2364210"/>
    <lineage>
        <taxon>Bacteria</taxon>
        <taxon>Bacillati</taxon>
        <taxon>Chloroflexota</taxon>
        <taxon>Candidatus Thermofontia</taxon>
        <taxon>Candidatus Thermofonsia Clade 1</taxon>
    </lineage>
</organism>
<dbReference type="Proteomes" id="UP000228947">
    <property type="component" value="Unassembled WGS sequence"/>
</dbReference>
<dbReference type="InterPro" id="IPR005183">
    <property type="entry name" value="DUF305_CopM-like"/>
</dbReference>
<accession>A0A2M8PX17</accession>
<comment type="caution">
    <text evidence="2">The sequence shown here is derived from an EMBL/GenBank/DDBJ whole genome shotgun (WGS) entry which is preliminary data.</text>
</comment>
<evidence type="ECO:0000313" key="2">
    <source>
        <dbReference type="EMBL" id="PJF42106.1"/>
    </source>
</evidence>
<feature type="domain" description="DUF305" evidence="1">
    <location>
        <begin position="42"/>
        <end position="216"/>
    </location>
</feature>
<protein>
    <recommendedName>
        <fullName evidence="1">DUF305 domain-containing protein</fullName>
    </recommendedName>
</protein>
<dbReference type="AlphaFoldDB" id="A0A2M8PX17"/>
<proteinExistence type="predicted"/>
<dbReference type="Gene3D" id="1.20.1260.10">
    <property type="match status" value="1"/>
</dbReference>
<evidence type="ECO:0000259" key="1">
    <source>
        <dbReference type="Pfam" id="PF03713"/>
    </source>
</evidence>
<sequence length="222" mass="24150">MEAPHMKIKSTLVLGLLVVIAFGIWQSVQADGPISGRNGRAEVRFLQGMIDHHQMALDMSENCLAKAATPELKTLCQNIIAAQSAEIAQMQRWLSDWYGISYVPMPLAHMLSLEGMAGHGGIYKRNLSAHGAHGGHGGAAALPDDPPMMMGMMAGLSQLSGTAYDIAWLEAMIDHHGDALHMAERVLKWAEHAELRTLAQAILRDQSAEIAMMEAMIQMLSQ</sequence>
<reference evidence="2 3" key="1">
    <citation type="submission" date="2017-11" db="EMBL/GenBank/DDBJ databases">
        <title>Evolution of Phototrophy in the Chloroflexi Phylum Driven by Horizontal Gene Transfer.</title>
        <authorList>
            <person name="Ward L.M."/>
            <person name="Hemp J."/>
            <person name="Shih P.M."/>
            <person name="Mcglynn S.E."/>
            <person name="Fischer W."/>
        </authorList>
    </citation>
    <scope>NUCLEOTIDE SEQUENCE [LARGE SCALE GENOMIC DNA]</scope>
    <source>
        <strain evidence="2">CP1_1M</strain>
    </source>
</reference>
<evidence type="ECO:0000313" key="3">
    <source>
        <dbReference type="Proteomes" id="UP000228947"/>
    </source>
</evidence>
<dbReference type="InterPro" id="IPR012347">
    <property type="entry name" value="Ferritin-like"/>
</dbReference>
<dbReference type="Pfam" id="PF03713">
    <property type="entry name" value="DUF305"/>
    <property type="match status" value="1"/>
</dbReference>
<dbReference type="PANTHER" id="PTHR36933:SF1">
    <property type="entry name" value="SLL0788 PROTEIN"/>
    <property type="match status" value="1"/>
</dbReference>
<name>A0A2M8PX17_9CHLR</name>
<gene>
    <name evidence="2" type="ORF">CUN50_05385</name>
</gene>
<dbReference type="EMBL" id="PGTL01000033">
    <property type="protein sequence ID" value="PJF42106.1"/>
    <property type="molecule type" value="Genomic_DNA"/>
</dbReference>